<gene>
    <name evidence="6" type="ORF">KGMB01110_28760</name>
</gene>
<dbReference type="InterPro" id="IPR005119">
    <property type="entry name" value="LysR_subst-bd"/>
</dbReference>
<keyword evidence="4" id="KW-0804">Transcription</keyword>
<feature type="domain" description="HTH lysR-type" evidence="5">
    <location>
        <begin position="1"/>
        <end position="58"/>
    </location>
</feature>
<dbReference type="GO" id="GO:0005829">
    <property type="term" value="C:cytosol"/>
    <property type="evidence" value="ECO:0007669"/>
    <property type="project" value="TreeGrafter"/>
</dbReference>
<dbReference type="Pfam" id="PF00126">
    <property type="entry name" value="HTH_1"/>
    <property type="match status" value="1"/>
</dbReference>
<name>A0A391P544_9FIRM</name>
<dbReference type="PROSITE" id="PS50931">
    <property type="entry name" value="HTH_LYSR"/>
    <property type="match status" value="1"/>
</dbReference>
<comment type="caution">
    <text evidence="6">The sequence shown here is derived from an EMBL/GenBank/DDBJ whole genome shotgun (WGS) entry which is preliminary data.</text>
</comment>
<evidence type="ECO:0000313" key="7">
    <source>
        <dbReference type="Proteomes" id="UP000265643"/>
    </source>
</evidence>
<dbReference type="SUPFAM" id="SSF53850">
    <property type="entry name" value="Periplasmic binding protein-like II"/>
    <property type="match status" value="1"/>
</dbReference>
<dbReference type="Gene3D" id="1.10.10.10">
    <property type="entry name" value="Winged helix-like DNA-binding domain superfamily/Winged helix DNA-binding domain"/>
    <property type="match status" value="1"/>
</dbReference>
<evidence type="ECO:0000256" key="4">
    <source>
        <dbReference type="ARBA" id="ARBA00023163"/>
    </source>
</evidence>
<dbReference type="AlphaFoldDB" id="A0A391P544"/>
<dbReference type="Pfam" id="PF03466">
    <property type="entry name" value="LysR_substrate"/>
    <property type="match status" value="1"/>
</dbReference>
<dbReference type="PANTHER" id="PTHR30419:SF28">
    <property type="entry name" value="HTH-TYPE TRANSCRIPTIONAL REGULATOR BSDA"/>
    <property type="match status" value="1"/>
</dbReference>
<dbReference type="GO" id="GO:0003700">
    <property type="term" value="F:DNA-binding transcription factor activity"/>
    <property type="evidence" value="ECO:0007669"/>
    <property type="project" value="InterPro"/>
</dbReference>
<protein>
    <submittedName>
        <fullName evidence="6">LysR family transcriptional regulator</fullName>
    </submittedName>
</protein>
<dbReference type="RefSeq" id="WP_170141751.1">
    <property type="nucleotide sequence ID" value="NZ_BHGK01000004.1"/>
</dbReference>
<dbReference type="Proteomes" id="UP000265643">
    <property type="component" value="Unassembled WGS sequence"/>
</dbReference>
<dbReference type="FunFam" id="1.10.10.10:FF:000001">
    <property type="entry name" value="LysR family transcriptional regulator"/>
    <property type="match status" value="1"/>
</dbReference>
<keyword evidence="3" id="KW-0238">DNA-binding</keyword>
<evidence type="ECO:0000256" key="1">
    <source>
        <dbReference type="ARBA" id="ARBA00009437"/>
    </source>
</evidence>
<accession>A0A391P544</accession>
<organism evidence="6 7">
    <name type="scientific">Mediterraneibacter butyricigenes</name>
    <dbReference type="NCBI Taxonomy" id="2316025"/>
    <lineage>
        <taxon>Bacteria</taxon>
        <taxon>Bacillati</taxon>
        <taxon>Bacillota</taxon>
        <taxon>Clostridia</taxon>
        <taxon>Lachnospirales</taxon>
        <taxon>Lachnospiraceae</taxon>
        <taxon>Mediterraneibacter</taxon>
    </lineage>
</organism>
<reference evidence="7" key="1">
    <citation type="submission" date="2018-09" db="EMBL/GenBank/DDBJ databases">
        <title>Draft Genome Sequence of Mediterraneibacter sp. KCTC 15684.</title>
        <authorList>
            <person name="Kim J.S."/>
            <person name="Han K.I."/>
            <person name="Suh M.K."/>
            <person name="Lee K.C."/>
            <person name="Eom M.K."/>
            <person name="Lee J.H."/>
            <person name="Park S.H."/>
            <person name="Kang S.W."/>
            <person name="Park J.E."/>
            <person name="Oh B.S."/>
            <person name="Yu S.Y."/>
            <person name="Choi S.H."/>
            <person name="Lee D.H."/>
            <person name="Yoon H."/>
            <person name="Kim B."/>
            <person name="Yang S.J."/>
            <person name="Lee J.S."/>
        </authorList>
    </citation>
    <scope>NUCLEOTIDE SEQUENCE [LARGE SCALE GENOMIC DNA]</scope>
    <source>
        <strain evidence="7">KCTC 15684</strain>
    </source>
</reference>
<dbReference type="InterPro" id="IPR036388">
    <property type="entry name" value="WH-like_DNA-bd_sf"/>
</dbReference>
<dbReference type="InterPro" id="IPR050950">
    <property type="entry name" value="HTH-type_LysR_regulators"/>
</dbReference>
<dbReference type="Gene3D" id="3.40.190.290">
    <property type="match status" value="1"/>
</dbReference>
<dbReference type="InterPro" id="IPR036390">
    <property type="entry name" value="WH_DNA-bd_sf"/>
</dbReference>
<evidence type="ECO:0000259" key="5">
    <source>
        <dbReference type="PROSITE" id="PS50931"/>
    </source>
</evidence>
<keyword evidence="7" id="KW-1185">Reference proteome</keyword>
<dbReference type="PRINTS" id="PR00039">
    <property type="entry name" value="HTHLYSR"/>
</dbReference>
<dbReference type="SUPFAM" id="SSF46785">
    <property type="entry name" value="Winged helix' DNA-binding domain"/>
    <property type="match status" value="1"/>
</dbReference>
<sequence>MELSWLKQFQTAATLNHITRAAEQLYISQPALSKTIHLLEEEFKVPLFDRSGKRVQLNENGKILLKYTNRIFQDLENAHMEIDKLNQQEKNTIVLSTLAASYLLPDILIKFREKYPDIIFSLRQSTSAAKESDYDLQIFSSGEFLYDSNIKCILKEEILLAIPKDHPLASRGQISLFELEDTPFIGLQKGLGLSTIIDHYCNAVGFSPNFVMETDNPSTLRKFIHLGFGVAFLPSVTWNLQTDDIRQIKISDFASYRYLFLKWKKDSHLSKASEQFRDFMIDYFKKYQRGHS</sequence>
<dbReference type="EMBL" id="BHGK01000004">
    <property type="protein sequence ID" value="GCA68440.1"/>
    <property type="molecule type" value="Genomic_DNA"/>
</dbReference>
<keyword evidence="2" id="KW-0805">Transcription regulation</keyword>
<evidence type="ECO:0000256" key="2">
    <source>
        <dbReference type="ARBA" id="ARBA00023015"/>
    </source>
</evidence>
<evidence type="ECO:0000256" key="3">
    <source>
        <dbReference type="ARBA" id="ARBA00023125"/>
    </source>
</evidence>
<proteinExistence type="inferred from homology"/>
<dbReference type="InterPro" id="IPR000847">
    <property type="entry name" value="LysR_HTH_N"/>
</dbReference>
<dbReference type="PANTHER" id="PTHR30419">
    <property type="entry name" value="HTH-TYPE TRANSCRIPTIONAL REGULATOR YBHD"/>
    <property type="match status" value="1"/>
</dbReference>
<dbReference type="GO" id="GO:0003677">
    <property type="term" value="F:DNA binding"/>
    <property type="evidence" value="ECO:0007669"/>
    <property type="project" value="UniProtKB-KW"/>
</dbReference>
<comment type="similarity">
    <text evidence="1">Belongs to the LysR transcriptional regulatory family.</text>
</comment>
<evidence type="ECO:0000313" key="6">
    <source>
        <dbReference type="EMBL" id="GCA68440.1"/>
    </source>
</evidence>